<dbReference type="Proteomes" id="UP000291116">
    <property type="component" value="Unassembled WGS sequence"/>
</dbReference>
<gene>
    <name evidence="2" type="ORF">PSNMU_V1.4_AUG-EV-PASAV3_0007250</name>
</gene>
<name>A0A448YW08_9STRA</name>
<reference evidence="2 3" key="1">
    <citation type="submission" date="2019-01" db="EMBL/GenBank/DDBJ databases">
        <authorList>
            <person name="Ferrante I. M."/>
        </authorList>
    </citation>
    <scope>NUCLEOTIDE SEQUENCE [LARGE SCALE GENOMIC DNA]</scope>
    <source>
        <strain evidence="2 3">B856</strain>
    </source>
</reference>
<dbReference type="OrthoDB" id="47753at2759"/>
<dbReference type="EMBL" id="CAACVS010000015">
    <property type="protein sequence ID" value="VEU33997.1"/>
    <property type="molecule type" value="Genomic_DNA"/>
</dbReference>
<accession>A0A448YW08</accession>
<evidence type="ECO:0000256" key="1">
    <source>
        <dbReference type="SAM" id="MobiDB-lite"/>
    </source>
</evidence>
<organism evidence="2 3">
    <name type="scientific">Pseudo-nitzschia multistriata</name>
    <dbReference type="NCBI Taxonomy" id="183589"/>
    <lineage>
        <taxon>Eukaryota</taxon>
        <taxon>Sar</taxon>
        <taxon>Stramenopiles</taxon>
        <taxon>Ochrophyta</taxon>
        <taxon>Bacillariophyta</taxon>
        <taxon>Bacillariophyceae</taxon>
        <taxon>Bacillariophycidae</taxon>
        <taxon>Bacillariales</taxon>
        <taxon>Bacillariaceae</taxon>
        <taxon>Pseudo-nitzschia</taxon>
    </lineage>
</organism>
<evidence type="ECO:0000313" key="3">
    <source>
        <dbReference type="Proteomes" id="UP000291116"/>
    </source>
</evidence>
<proteinExistence type="predicted"/>
<evidence type="ECO:0000313" key="2">
    <source>
        <dbReference type="EMBL" id="VEU33997.1"/>
    </source>
</evidence>
<feature type="compositionally biased region" description="Basic residues" evidence="1">
    <location>
        <begin position="40"/>
        <end position="51"/>
    </location>
</feature>
<feature type="compositionally biased region" description="Polar residues" evidence="1">
    <location>
        <begin position="349"/>
        <end position="362"/>
    </location>
</feature>
<feature type="region of interest" description="Disordered" evidence="1">
    <location>
        <begin position="142"/>
        <end position="168"/>
    </location>
</feature>
<protein>
    <submittedName>
        <fullName evidence="2">Uncharacterized protein</fullName>
    </submittedName>
</protein>
<feature type="region of interest" description="Disordered" evidence="1">
    <location>
        <begin position="330"/>
        <end position="362"/>
    </location>
</feature>
<feature type="compositionally biased region" description="Low complexity" evidence="1">
    <location>
        <begin position="387"/>
        <end position="404"/>
    </location>
</feature>
<feature type="compositionally biased region" description="Low complexity" evidence="1">
    <location>
        <begin position="333"/>
        <end position="347"/>
    </location>
</feature>
<feature type="region of interest" description="Disordered" evidence="1">
    <location>
        <begin position="378"/>
        <end position="404"/>
    </location>
</feature>
<dbReference type="AlphaFoldDB" id="A0A448YW08"/>
<keyword evidence="3" id="KW-1185">Reference proteome</keyword>
<feature type="region of interest" description="Disordered" evidence="1">
    <location>
        <begin position="38"/>
        <end position="75"/>
    </location>
</feature>
<sequence>MRTKASATALALGICHAIIPVESARPLVFGLSAFAPTPARKQHGRTHGRSHRSLDWAGSKSRLGAAPSEKETGLPNIEGLLPERELERLVAVDETVRALKKQLPTILTRPLTPAVAEDAFCKEGFCLSVLVDVDVDDESESQKAYKGSLGGTGAGAGAYDEQRRKPPSERIAERIPDEIVLLNGRDELVALGDVLVLATALARQAVLVTGTMETGVGIECQLILDEACETVRIPWRAKTPVPGSLPVSAAADKRFNYLEGITDCYLRTSSDSETDGQNNSGTGRVHRMVVRKATFNGRTLNGPAIGQALKGIQSTVANLQQNPILQNIVGAAQQQQQQQQEQRQRQQQPRDGSGTSRGPSLFNTLRDEFLGQAATAVSARLSPPPKESAAATGGEGTPSSSEGSAVPVFRVASIADLPLDVDRAWLDEDSIRTKAEPLETATPCPGTEEWKDFVDASFSLRRFCSEVIPQLSDLNIVDSNLFAGDASYKNAADGTVLLAGRESLAGFFQSIALTRKGTGISWETRGCEVLDWKNRTVAVRYEMATKGFPLWTVSGRDVYVLDATLSSGERPVVLEILQGPLVARGPNQNEIPLDGLWLVDNLSSALGVDGASPGTTLPRDFLTELLRNQLPGPGPPKPPTKRRRRLSEHAAASVYYIMADLHEQGLSLFDTESTTGPSPPAIEYMAENLALRGYLGEPILRGSALYDRSVRSVLFALRESVKRGRLRVEGPPVPPRVELRENPEGCVFVRLTLTVAFRIPPPGPGILQQAADSLGPASGLPLRVELVSDYGIDPERGKITEHRLVETRINGQLTAGDQVSLWMKRFLNAEGNIAAGGSEPSRAEERALGAIADALSWFRSG</sequence>